<dbReference type="EnsemblProtists" id="PYU1_T012865">
    <property type="protein sequence ID" value="PYU1_T012865"/>
    <property type="gene ID" value="PYU1_G012838"/>
</dbReference>
<dbReference type="GO" id="GO:0006355">
    <property type="term" value="P:regulation of DNA-templated transcription"/>
    <property type="evidence" value="ECO:0007669"/>
    <property type="project" value="TreeGrafter"/>
</dbReference>
<dbReference type="InterPro" id="IPR052435">
    <property type="entry name" value="YY1-Transcr_Regul"/>
</dbReference>
<evidence type="ECO:0000256" key="1">
    <source>
        <dbReference type="ARBA" id="ARBA00023015"/>
    </source>
</evidence>
<dbReference type="GO" id="GO:0003712">
    <property type="term" value="F:transcription coregulator activity"/>
    <property type="evidence" value="ECO:0007669"/>
    <property type="project" value="TreeGrafter"/>
</dbReference>
<evidence type="ECO:0000256" key="3">
    <source>
        <dbReference type="ARBA" id="ARBA00023242"/>
    </source>
</evidence>
<keyword evidence="3" id="KW-0539">Nucleus</keyword>
<feature type="region of interest" description="Disordered" evidence="4">
    <location>
        <begin position="1"/>
        <end position="60"/>
    </location>
</feature>
<dbReference type="HOGENOM" id="CLU_1655697_0_0_1"/>
<dbReference type="eggNOG" id="ENOG502QUYW">
    <property type="taxonomic scope" value="Eukaryota"/>
</dbReference>
<keyword evidence="2" id="KW-0804">Transcription</keyword>
<reference evidence="5" key="3">
    <citation type="submission" date="2015-02" db="UniProtKB">
        <authorList>
            <consortium name="EnsemblProtists"/>
        </authorList>
    </citation>
    <scope>IDENTIFICATION</scope>
    <source>
        <strain evidence="5">DAOM BR144</strain>
    </source>
</reference>
<protein>
    <submittedName>
        <fullName evidence="5">Uncharacterized protein</fullName>
    </submittedName>
</protein>
<evidence type="ECO:0000256" key="2">
    <source>
        <dbReference type="ARBA" id="ARBA00023163"/>
    </source>
</evidence>
<evidence type="ECO:0000313" key="6">
    <source>
        <dbReference type="Proteomes" id="UP000019132"/>
    </source>
</evidence>
<dbReference type="Proteomes" id="UP000019132">
    <property type="component" value="Unassembled WGS sequence"/>
</dbReference>
<feature type="compositionally biased region" description="Basic and acidic residues" evidence="4">
    <location>
        <begin position="1"/>
        <end position="14"/>
    </location>
</feature>
<proteinExistence type="predicted"/>
<evidence type="ECO:0000313" key="5">
    <source>
        <dbReference type="EnsemblProtists" id="PYU1_T012865"/>
    </source>
</evidence>
<organism evidence="5 6">
    <name type="scientific">Globisporangium ultimum (strain ATCC 200006 / CBS 805.95 / DAOM BR144)</name>
    <name type="common">Pythium ultimum</name>
    <dbReference type="NCBI Taxonomy" id="431595"/>
    <lineage>
        <taxon>Eukaryota</taxon>
        <taxon>Sar</taxon>
        <taxon>Stramenopiles</taxon>
        <taxon>Oomycota</taxon>
        <taxon>Peronosporomycetes</taxon>
        <taxon>Pythiales</taxon>
        <taxon>Pythiaceae</taxon>
        <taxon>Globisporangium</taxon>
    </lineage>
</organism>
<keyword evidence="1" id="KW-0805">Transcription regulation</keyword>
<dbReference type="AlphaFoldDB" id="K3X6L6"/>
<feature type="compositionally biased region" description="Acidic residues" evidence="4">
    <location>
        <begin position="108"/>
        <end position="126"/>
    </location>
</feature>
<name>K3X6L6_GLOUD</name>
<dbReference type="GO" id="GO:0005634">
    <property type="term" value="C:nucleus"/>
    <property type="evidence" value="ECO:0007669"/>
    <property type="project" value="TreeGrafter"/>
</dbReference>
<feature type="region of interest" description="Disordered" evidence="4">
    <location>
        <begin position="97"/>
        <end position="133"/>
    </location>
</feature>
<dbReference type="PANTHER" id="PTHR16088">
    <property type="entry name" value="YY1 ASSOCIATED PROTEIN-RELATED"/>
    <property type="match status" value="1"/>
</dbReference>
<reference evidence="6" key="2">
    <citation type="submission" date="2010-04" db="EMBL/GenBank/DDBJ databases">
        <authorList>
            <person name="Buell R."/>
            <person name="Hamilton J."/>
            <person name="Hostetler J."/>
        </authorList>
    </citation>
    <scope>NUCLEOTIDE SEQUENCE [LARGE SCALE GENOMIC DNA]</scope>
    <source>
        <strain evidence="6">DAOM:BR144</strain>
    </source>
</reference>
<dbReference type="InParanoid" id="K3X6L6"/>
<reference evidence="6" key="1">
    <citation type="journal article" date="2010" name="Genome Biol.">
        <title>Genome sequence of the necrotrophic plant pathogen Pythium ultimum reveals original pathogenicity mechanisms and effector repertoire.</title>
        <authorList>
            <person name="Levesque C.A."/>
            <person name="Brouwer H."/>
            <person name="Cano L."/>
            <person name="Hamilton J.P."/>
            <person name="Holt C."/>
            <person name="Huitema E."/>
            <person name="Raffaele S."/>
            <person name="Robideau G.P."/>
            <person name="Thines M."/>
            <person name="Win J."/>
            <person name="Zerillo M.M."/>
            <person name="Beakes G.W."/>
            <person name="Boore J.L."/>
            <person name="Busam D."/>
            <person name="Dumas B."/>
            <person name="Ferriera S."/>
            <person name="Fuerstenberg S.I."/>
            <person name="Gachon C.M."/>
            <person name="Gaulin E."/>
            <person name="Govers F."/>
            <person name="Grenville-Briggs L."/>
            <person name="Horner N."/>
            <person name="Hostetler J."/>
            <person name="Jiang R.H."/>
            <person name="Johnson J."/>
            <person name="Krajaejun T."/>
            <person name="Lin H."/>
            <person name="Meijer H.J."/>
            <person name="Moore B."/>
            <person name="Morris P."/>
            <person name="Phuntmart V."/>
            <person name="Puiu D."/>
            <person name="Shetty J."/>
            <person name="Stajich J.E."/>
            <person name="Tripathy S."/>
            <person name="Wawra S."/>
            <person name="van West P."/>
            <person name="Whitty B.R."/>
            <person name="Coutinho P.M."/>
            <person name="Henrissat B."/>
            <person name="Martin F."/>
            <person name="Thomas P.D."/>
            <person name="Tyler B.M."/>
            <person name="De Vries R.P."/>
            <person name="Kamoun S."/>
            <person name="Yandell M."/>
            <person name="Tisserat N."/>
            <person name="Buell C.R."/>
        </authorList>
    </citation>
    <scope>NUCLEOTIDE SEQUENCE</scope>
    <source>
        <strain evidence="6">DAOM:BR144</strain>
    </source>
</reference>
<feature type="compositionally biased region" description="Low complexity" evidence="4">
    <location>
        <begin position="15"/>
        <end position="30"/>
    </location>
</feature>
<accession>K3X6L6</accession>
<keyword evidence="6" id="KW-1185">Reference proteome</keyword>
<sequence length="160" mass="17697">MRGDDSRRSADRADGAGSASSGDAPSADGSVDVTEEHKEDERTDGDEGSGTIATRTRTKLSLVDVPIDTLESYLPDTVEPILGEEEDHEYQRFLSSLLPQDQENLSFLDEEDEEYEPEEEDDDDVDTATGNATERMTVKISKKELTELLWDSTRLGVPLQ</sequence>
<dbReference type="EMBL" id="GL376581">
    <property type="status" value="NOT_ANNOTATED_CDS"/>
    <property type="molecule type" value="Genomic_DNA"/>
</dbReference>
<dbReference type="PANTHER" id="PTHR16088:SF3">
    <property type="entry name" value="GON-4-LIKE PROTEIN"/>
    <property type="match status" value="1"/>
</dbReference>
<dbReference type="VEuPathDB" id="FungiDB:PYU1_G012838"/>
<evidence type="ECO:0000256" key="4">
    <source>
        <dbReference type="SAM" id="MobiDB-lite"/>
    </source>
</evidence>